<protein>
    <recommendedName>
        <fullName evidence="5">C2H2-type domain-containing protein</fullName>
    </recommendedName>
</protein>
<dbReference type="EMBL" id="KV441490">
    <property type="protein sequence ID" value="OAG16190.1"/>
    <property type="molecule type" value="Genomic_DNA"/>
</dbReference>
<dbReference type="RefSeq" id="XP_018381611.1">
    <property type="nucleotide sequence ID" value="XM_018531495.1"/>
</dbReference>
<dbReference type="GO" id="GO:0003677">
    <property type="term" value="F:DNA binding"/>
    <property type="evidence" value="ECO:0007669"/>
    <property type="project" value="UniProtKB-KW"/>
</dbReference>
<dbReference type="SUPFAM" id="SSF46689">
    <property type="entry name" value="Homeodomain-like"/>
    <property type="match status" value="1"/>
</dbReference>
<feature type="domain" description="C2H2-type" evidence="5">
    <location>
        <begin position="518"/>
        <end position="540"/>
    </location>
</feature>
<dbReference type="GO" id="GO:0006355">
    <property type="term" value="P:regulation of DNA-templated transcription"/>
    <property type="evidence" value="ECO:0007669"/>
    <property type="project" value="InterPro"/>
</dbReference>
<evidence type="ECO:0000256" key="2">
    <source>
        <dbReference type="ARBA" id="ARBA00023155"/>
    </source>
</evidence>
<feature type="compositionally biased region" description="Polar residues" evidence="4">
    <location>
        <begin position="19"/>
        <end position="32"/>
    </location>
</feature>
<keyword evidence="1" id="KW-0238">DNA-binding</keyword>
<accession>A0A177DAI3</accession>
<evidence type="ECO:0000256" key="4">
    <source>
        <dbReference type="SAM" id="MobiDB-lite"/>
    </source>
</evidence>
<evidence type="ECO:0000256" key="3">
    <source>
        <dbReference type="ARBA" id="ARBA00023242"/>
    </source>
</evidence>
<dbReference type="InterPro" id="IPR001356">
    <property type="entry name" value="HD"/>
</dbReference>
<proteinExistence type="predicted"/>
<keyword evidence="7" id="KW-1185">Reference proteome</keyword>
<evidence type="ECO:0000313" key="7">
    <source>
        <dbReference type="Proteomes" id="UP000077248"/>
    </source>
</evidence>
<dbReference type="AlphaFoldDB" id="A0A177DAI3"/>
<dbReference type="InterPro" id="IPR008422">
    <property type="entry name" value="KN_HD"/>
</dbReference>
<dbReference type="SMART" id="SM00355">
    <property type="entry name" value="ZnF_C2H2"/>
    <property type="match status" value="2"/>
</dbReference>
<reference evidence="6 7" key="1">
    <citation type="submission" date="2016-05" db="EMBL/GenBank/DDBJ databases">
        <title>Comparative analysis of secretome profiles of manganese(II)-oxidizing ascomycete fungi.</title>
        <authorList>
            <consortium name="DOE Joint Genome Institute"/>
            <person name="Zeiner C.A."/>
            <person name="Purvine S.O."/>
            <person name="Zink E.M."/>
            <person name="Wu S."/>
            <person name="Pasa-Tolic L."/>
            <person name="Chaput D.L."/>
            <person name="Haridas S."/>
            <person name="Grigoriev I.V."/>
            <person name="Santelli C.M."/>
            <person name="Hansel C.M."/>
        </authorList>
    </citation>
    <scope>NUCLEOTIDE SEQUENCE [LARGE SCALE GENOMIC DNA]</scope>
    <source>
        <strain evidence="6 7">SRC1lrK2f</strain>
    </source>
</reference>
<sequence length="553" mass="62285">MSTSTLTPNFDTSRILRPGSQSQLPISSGSGFATNTDRESYCLHETLEEVNDGDVLKHNANGTNIHGNRSFRGNGDIARVEHVSGDLTYWDCHSGDVSLGDTAPDRLLDVRNPDTQQPWSPPQYECGEVVQEYENTNSPWSFHGFLGTEESAGDFLHQDASDVELWMQDQLFLNLDLIDEQQNHLQTPLSRCETLRVVSERTEQPKRLRIIRGWLSLHASNPYPTSAEISELVEATGCTERQLKTCLTNLRTREKHLLGGRPNECHGGSITRPQPRDLTTVHLTHVQSSSMVNSHDMPHAIDTNENSHWLSLPAAGYPTPDSVPGVIIQICQDFKTDLVCQRRPEKPVPRSSIMPKRKGRRYRAQTCQAGVGENMSDTQPIHIAPSGLSKPKNRFSCTVVGCYGSFKNASDWKRHEAGVHGYSDREWVCMLTEAFRTRSECVFCLEPMDSVDHLTKHLIAPCSDKCIIERTFFRKDLLKQHVLHVHLAGEPVSVKKNFTVPQGWSREVESSAIEPNSCWCGFCGQSFESVTTRMDHVAQHFRQGLDMRAWNRI</sequence>
<name>A0A177DAI3_ALTAL</name>
<dbReference type="KEGG" id="aalt:CC77DRAFT_390909"/>
<dbReference type="InterPro" id="IPR009057">
    <property type="entry name" value="Homeodomain-like_sf"/>
</dbReference>
<dbReference type="Proteomes" id="UP000077248">
    <property type="component" value="Unassembled WGS sequence"/>
</dbReference>
<dbReference type="Gene3D" id="1.10.10.60">
    <property type="entry name" value="Homeodomain-like"/>
    <property type="match status" value="1"/>
</dbReference>
<gene>
    <name evidence="6" type="ORF">CC77DRAFT_390909</name>
</gene>
<feature type="compositionally biased region" description="Polar residues" evidence="4">
    <location>
        <begin position="1"/>
        <end position="12"/>
    </location>
</feature>
<keyword evidence="2" id="KW-0371">Homeobox</keyword>
<dbReference type="Pfam" id="PF05920">
    <property type="entry name" value="Homeobox_KN"/>
    <property type="match status" value="1"/>
</dbReference>
<dbReference type="PROSITE" id="PS00028">
    <property type="entry name" value="ZINC_FINGER_C2H2_1"/>
    <property type="match status" value="2"/>
</dbReference>
<dbReference type="InterPro" id="IPR013087">
    <property type="entry name" value="Znf_C2H2_type"/>
</dbReference>
<dbReference type="VEuPathDB" id="FungiDB:CC77DRAFT_390909"/>
<dbReference type="GeneID" id="29117089"/>
<keyword evidence="3" id="KW-0539">Nucleus</keyword>
<evidence type="ECO:0000313" key="6">
    <source>
        <dbReference type="EMBL" id="OAG16190.1"/>
    </source>
</evidence>
<organism evidence="6 7">
    <name type="scientific">Alternaria alternata</name>
    <name type="common">Alternaria rot fungus</name>
    <name type="synonym">Torula alternata</name>
    <dbReference type="NCBI Taxonomy" id="5599"/>
    <lineage>
        <taxon>Eukaryota</taxon>
        <taxon>Fungi</taxon>
        <taxon>Dikarya</taxon>
        <taxon>Ascomycota</taxon>
        <taxon>Pezizomycotina</taxon>
        <taxon>Dothideomycetes</taxon>
        <taxon>Pleosporomycetidae</taxon>
        <taxon>Pleosporales</taxon>
        <taxon>Pleosporineae</taxon>
        <taxon>Pleosporaceae</taxon>
        <taxon>Alternaria</taxon>
        <taxon>Alternaria sect. Alternaria</taxon>
        <taxon>Alternaria alternata complex</taxon>
    </lineage>
</organism>
<feature type="region of interest" description="Disordered" evidence="4">
    <location>
        <begin position="1"/>
        <end position="32"/>
    </location>
</feature>
<feature type="domain" description="C2H2-type" evidence="5">
    <location>
        <begin position="397"/>
        <end position="420"/>
    </location>
</feature>
<evidence type="ECO:0000256" key="1">
    <source>
        <dbReference type="ARBA" id="ARBA00023125"/>
    </source>
</evidence>
<dbReference type="CDD" id="cd00086">
    <property type="entry name" value="homeodomain"/>
    <property type="match status" value="1"/>
</dbReference>
<evidence type="ECO:0000259" key="5">
    <source>
        <dbReference type="PROSITE" id="PS00028"/>
    </source>
</evidence>